<dbReference type="Gene3D" id="3.30.2380.10">
    <property type="entry name" value="CGI121/TPRKB"/>
    <property type="match status" value="1"/>
</dbReference>
<comment type="similarity">
    <text evidence="2 8">Belongs to the CGI121/TPRKB family.</text>
</comment>
<dbReference type="RefSeq" id="XP_008594198.1">
    <property type="nucleotide sequence ID" value="XM_008595976.1"/>
</dbReference>
<dbReference type="GO" id="GO:0005829">
    <property type="term" value="C:cytosol"/>
    <property type="evidence" value="ECO:0007669"/>
    <property type="project" value="TreeGrafter"/>
</dbReference>
<dbReference type="GO" id="GO:0002949">
    <property type="term" value="P:tRNA threonylcarbamoyladenosine modification"/>
    <property type="evidence" value="ECO:0007669"/>
    <property type="project" value="TreeGrafter"/>
</dbReference>
<dbReference type="Pfam" id="PF08617">
    <property type="entry name" value="CGI-121"/>
    <property type="match status" value="1"/>
</dbReference>
<dbReference type="InParanoid" id="J4WJM6"/>
<keyword evidence="9" id="KW-0808">Transferase</keyword>
<evidence type="ECO:0000256" key="4">
    <source>
        <dbReference type="ARBA" id="ARBA00016009"/>
    </source>
</evidence>
<dbReference type="FunCoup" id="J4WJM6">
    <property type="interactions" value="481"/>
</dbReference>
<dbReference type="OrthoDB" id="329139at2759"/>
<keyword evidence="9" id="KW-0418">Kinase</keyword>
<name>J4WJM6_BEAB2</name>
<comment type="function">
    <text evidence="7">Component of the EKC/KEOPS complex that is required for the formation of a threonylcarbamoyl group on adenosine at position 37 (t(6)A37) in tRNAs that read codons beginning with adenine. The complex is probably involved in the transfer of the threonylcarbamoyl moiety of threonylcarbamoyl-AMP (TC-AMP) to the N6 group of A37. CGI121 acts as an allosteric effector that regulates the t(6)A activity of the complex. The EKC/KEOPS complex also promotes both telomere uncapping and telomere elongation. The complex is required for efficient recruitment of transcriptional coactivators. CGI121 is not required for tRNA modification.</text>
</comment>
<dbReference type="HOGENOM" id="CLU_065847_1_0_1"/>
<evidence type="ECO:0000256" key="7">
    <source>
        <dbReference type="ARBA" id="ARBA00025043"/>
    </source>
</evidence>
<evidence type="ECO:0000256" key="5">
    <source>
        <dbReference type="ARBA" id="ARBA00022694"/>
    </source>
</evidence>
<dbReference type="AlphaFoldDB" id="J4WJM6"/>
<dbReference type="PANTHER" id="PTHR15840">
    <property type="entry name" value="CGI-121 FAMILY MEMBER"/>
    <property type="match status" value="1"/>
</dbReference>
<evidence type="ECO:0000256" key="1">
    <source>
        <dbReference type="ARBA" id="ARBA00004123"/>
    </source>
</evidence>
<evidence type="ECO:0000313" key="9">
    <source>
        <dbReference type="EMBL" id="EJP70010.1"/>
    </source>
</evidence>
<dbReference type="GO" id="GO:0016301">
    <property type="term" value="F:kinase activity"/>
    <property type="evidence" value="ECO:0007669"/>
    <property type="project" value="UniProtKB-KW"/>
</dbReference>
<dbReference type="STRING" id="655819.J4WJM6"/>
<keyword evidence="10" id="KW-1185">Reference proteome</keyword>
<sequence length="210" mass="23030">MDGSLAQTGKNLVMELEVVKLEHLPDTYTVHISLFRDVENAAFLHEQLLARNTDFEYAFIDASVVVSRLQLLSAIFKAANAAVNGALQTPNIHSETVASLSSSKNIADAYRRFGISPTTKDLLIAKITFPTEAEPQSAASDSIAKHLHENVKGRSMPVTDENIAACTDMAKVRKYYKLNGISWLEALKNTQAKRQQIESLVIGSMALRGV</sequence>
<accession>J4WJM6</accession>
<dbReference type="SUPFAM" id="SSF143870">
    <property type="entry name" value="PF0523-like"/>
    <property type="match status" value="1"/>
</dbReference>
<gene>
    <name evidence="9" type="ORF">BBA_00879</name>
</gene>
<dbReference type="GO" id="GO:0005634">
    <property type="term" value="C:nucleus"/>
    <property type="evidence" value="ECO:0007669"/>
    <property type="project" value="UniProtKB-SubCell"/>
</dbReference>
<evidence type="ECO:0000256" key="3">
    <source>
        <dbReference type="ARBA" id="ARBA00015316"/>
    </source>
</evidence>
<organism evidence="9 10">
    <name type="scientific">Beauveria bassiana (strain ARSEF 2860)</name>
    <name type="common">White muscardine disease fungus</name>
    <name type="synonym">Tritirachium shiotae</name>
    <dbReference type="NCBI Taxonomy" id="655819"/>
    <lineage>
        <taxon>Eukaryota</taxon>
        <taxon>Fungi</taxon>
        <taxon>Dikarya</taxon>
        <taxon>Ascomycota</taxon>
        <taxon>Pezizomycotina</taxon>
        <taxon>Sordariomycetes</taxon>
        <taxon>Hypocreomycetidae</taxon>
        <taxon>Hypocreales</taxon>
        <taxon>Cordycipitaceae</taxon>
        <taxon>Beauveria</taxon>
    </lineage>
</organism>
<dbReference type="PANTHER" id="PTHR15840:SF10">
    <property type="entry name" value="EKC_KEOPS COMPLEX SUBUNIT TPRKB"/>
    <property type="match status" value="1"/>
</dbReference>
<keyword evidence="6 8" id="KW-0539">Nucleus</keyword>
<dbReference type="EMBL" id="JH725151">
    <property type="protein sequence ID" value="EJP70010.1"/>
    <property type="molecule type" value="Genomic_DNA"/>
</dbReference>
<dbReference type="GO" id="GO:0000408">
    <property type="term" value="C:EKC/KEOPS complex"/>
    <property type="evidence" value="ECO:0007669"/>
    <property type="project" value="TreeGrafter"/>
</dbReference>
<dbReference type="GeneID" id="19883891"/>
<evidence type="ECO:0000256" key="8">
    <source>
        <dbReference type="RuleBase" id="RU004398"/>
    </source>
</evidence>
<protein>
    <recommendedName>
        <fullName evidence="4">EKC/KEOPS complex subunit CGI121</fullName>
    </recommendedName>
    <alternativeName>
        <fullName evidence="3">EKC/KEOPS complex subunit cgi121</fullName>
    </alternativeName>
</protein>
<dbReference type="Proteomes" id="UP000002762">
    <property type="component" value="Unassembled WGS sequence"/>
</dbReference>
<dbReference type="InterPro" id="IPR013926">
    <property type="entry name" value="CGI121/TPRKB"/>
</dbReference>
<evidence type="ECO:0000313" key="10">
    <source>
        <dbReference type="Proteomes" id="UP000002762"/>
    </source>
</evidence>
<reference evidence="9 10" key="1">
    <citation type="journal article" date="2012" name="Sci. Rep.">
        <title>Genomic perspectives on the evolution of fungal entomopathogenicity in Beauveria bassiana.</title>
        <authorList>
            <person name="Xiao G."/>
            <person name="Ying S.H."/>
            <person name="Zheng P."/>
            <person name="Wang Z.L."/>
            <person name="Zhang S."/>
            <person name="Xie X.Q."/>
            <person name="Shang Y."/>
            <person name="St Leger R.J."/>
            <person name="Zhao G.P."/>
            <person name="Wang C."/>
            <person name="Feng M.G."/>
        </authorList>
    </citation>
    <scope>NUCLEOTIDE SEQUENCE [LARGE SCALE GENOMIC DNA]</scope>
    <source>
        <strain evidence="9 10">ARSEF 2860</strain>
    </source>
</reference>
<evidence type="ECO:0000256" key="2">
    <source>
        <dbReference type="ARBA" id="ARBA00005546"/>
    </source>
</evidence>
<comment type="subcellular location">
    <subcellularLocation>
        <location evidence="1">Nucleus</location>
    </subcellularLocation>
</comment>
<keyword evidence="5" id="KW-0819">tRNA processing</keyword>
<dbReference type="InterPro" id="IPR036504">
    <property type="entry name" value="CGI121/TPRKB_sf"/>
</dbReference>
<evidence type="ECO:0000256" key="6">
    <source>
        <dbReference type="ARBA" id="ARBA00023242"/>
    </source>
</evidence>
<proteinExistence type="inferred from homology"/>